<evidence type="ECO:0000256" key="8">
    <source>
        <dbReference type="PIRSR" id="PIRSR611782-2"/>
    </source>
</evidence>
<evidence type="ECO:0000256" key="3">
    <source>
        <dbReference type="ARBA" id="ARBA00022729"/>
    </source>
</evidence>
<feature type="binding site" evidence="8">
    <location>
        <begin position="249"/>
        <end position="251"/>
    </location>
    <ligand>
        <name>substrate</name>
    </ligand>
</feature>
<dbReference type="FunFam" id="2.40.10.10:FF:000001">
    <property type="entry name" value="Periplasmic serine protease DegS"/>
    <property type="match status" value="1"/>
</dbReference>
<proteinExistence type="inferred from homology"/>
<dbReference type="InterPro" id="IPR051201">
    <property type="entry name" value="Chloro_Bact_Ser_Proteases"/>
</dbReference>
<dbReference type="SUPFAM" id="SSF50156">
    <property type="entry name" value="PDZ domain-like"/>
    <property type="match status" value="2"/>
</dbReference>
<evidence type="ECO:0000259" key="9">
    <source>
        <dbReference type="PROSITE" id="PS50106"/>
    </source>
</evidence>
<dbReference type="InterPro" id="IPR036034">
    <property type="entry name" value="PDZ_sf"/>
</dbReference>
<dbReference type="PRINTS" id="PR00834">
    <property type="entry name" value="PROTEASES2C"/>
</dbReference>
<feature type="binding site" evidence="8">
    <location>
        <position position="174"/>
    </location>
    <ligand>
        <name>substrate</name>
    </ligand>
</feature>
<dbReference type="PROSITE" id="PS50106">
    <property type="entry name" value="PDZ"/>
    <property type="match status" value="1"/>
</dbReference>
<feature type="binding site" evidence="8">
    <location>
        <position position="144"/>
    </location>
    <ligand>
        <name>substrate</name>
    </ligand>
</feature>
<dbReference type="SUPFAM" id="SSF50494">
    <property type="entry name" value="Trypsin-like serine proteases"/>
    <property type="match status" value="1"/>
</dbReference>
<name>A0A831LQ87_9BACT</name>
<dbReference type="Pfam" id="PF13180">
    <property type="entry name" value="PDZ_2"/>
    <property type="match status" value="1"/>
</dbReference>
<dbReference type="SMART" id="SM00228">
    <property type="entry name" value="PDZ"/>
    <property type="match status" value="1"/>
</dbReference>
<feature type="active site" description="Charge relay system" evidence="7">
    <location>
        <position position="144"/>
    </location>
</feature>
<evidence type="ECO:0000313" key="10">
    <source>
        <dbReference type="EMBL" id="HDR50672.1"/>
    </source>
</evidence>
<dbReference type="EMBL" id="DSDK01000199">
    <property type="protein sequence ID" value="HDR50672.1"/>
    <property type="molecule type" value="Genomic_DNA"/>
</dbReference>
<dbReference type="Proteomes" id="UP000886047">
    <property type="component" value="Unassembled WGS sequence"/>
</dbReference>
<dbReference type="PANTHER" id="PTHR43343:SF3">
    <property type="entry name" value="PROTEASE DO-LIKE 8, CHLOROPLASTIC"/>
    <property type="match status" value="1"/>
</dbReference>
<comment type="caution">
    <text evidence="10">The sequence shown here is derived from an EMBL/GenBank/DDBJ whole genome shotgun (WGS) entry which is preliminary data.</text>
</comment>
<feature type="active site" description="Charge relay system" evidence="7">
    <location>
        <position position="174"/>
    </location>
</feature>
<dbReference type="Gene3D" id="2.30.42.10">
    <property type="match status" value="2"/>
</dbReference>
<dbReference type="GO" id="GO:0004252">
    <property type="term" value="F:serine-type endopeptidase activity"/>
    <property type="evidence" value="ECO:0007669"/>
    <property type="project" value="InterPro"/>
</dbReference>
<dbReference type="InterPro" id="IPR011782">
    <property type="entry name" value="Pept_S1C_Do"/>
</dbReference>
<evidence type="ECO:0000256" key="2">
    <source>
        <dbReference type="ARBA" id="ARBA00022670"/>
    </source>
</evidence>
<evidence type="ECO:0000256" key="7">
    <source>
        <dbReference type="PIRSR" id="PIRSR611782-1"/>
    </source>
</evidence>
<evidence type="ECO:0000256" key="5">
    <source>
        <dbReference type="ARBA" id="ARBA00022801"/>
    </source>
</evidence>
<keyword evidence="2" id="KW-0645">Protease</keyword>
<sequence>MKKFGLLIVAAILGSVLTMGSLKLFESGNKKEIKIEHISQTPVLGAAYTENSDGVIVPLEFTGVAKKVMPAVVHIKSTKVQNLQSNRYRNYPDPFRDFFDDDIFRRFFGPEFRFESPQRGPQMRVSSGSGVIINSDGYIVTNNHVIENADDIEVTLDDNRVFKAKLVGTDPSTDLALLQIRASDLPYLPFVNSDDVEVGEWVLAVGNPFNLNSTVTAGIISAKGRNINILQDRSAIESFIQTDAAINPGNSGGALVNLQGGLIGINTAIASPTGAYAGYGFAVPSNIVSKVVEDLLKYGIVQRGYLGIIIRNVDGNLAKEKDLHVTSGVYVDSIAANSAAGDAGIKVGDVIKEINGVTLKNSAGLLEIVGRHRPGDKVNLKIDRKGKEIDFVVTLRNEYGKEKITEKDSQEILEILGVELKEIDKKDAKKLNIDSGLQIIQLYDGILKRSTSAEAGFIITKVDGRKVKTIDDFVKYLESKKGGVMLEGIYEDFPGTYYYAFGL</sequence>
<comment type="similarity">
    <text evidence="1">Belongs to the peptidase S1C family.</text>
</comment>
<protein>
    <submittedName>
        <fullName evidence="10">Do family serine endopeptidase</fullName>
    </submittedName>
</protein>
<keyword evidence="4" id="KW-0677">Repeat</keyword>
<feature type="domain" description="PDZ" evidence="9">
    <location>
        <begin position="295"/>
        <end position="386"/>
    </location>
</feature>
<evidence type="ECO:0000256" key="6">
    <source>
        <dbReference type="ARBA" id="ARBA00022825"/>
    </source>
</evidence>
<keyword evidence="5" id="KW-0378">Hydrolase</keyword>
<dbReference type="Pfam" id="PF13365">
    <property type="entry name" value="Trypsin_2"/>
    <property type="match status" value="1"/>
</dbReference>
<dbReference type="NCBIfam" id="TIGR02037">
    <property type="entry name" value="degP_htrA_DO"/>
    <property type="match status" value="1"/>
</dbReference>
<evidence type="ECO:0000256" key="4">
    <source>
        <dbReference type="ARBA" id="ARBA00022737"/>
    </source>
</evidence>
<feature type="active site" description="Charge relay system" evidence="7">
    <location>
        <position position="251"/>
    </location>
</feature>
<reference evidence="10" key="1">
    <citation type="journal article" date="2020" name="mSystems">
        <title>Genome- and Community-Level Interaction Insights into Carbon Utilization and Element Cycling Functions of Hydrothermarchaeota in Hydrothermal Sediment.</title>
        <authorList>
            <person name="Zhou Z."/>
            <person name="Liu Y."/>
            <person name="Xu W."/>
            <person name="Pan J."/>
            <person name="Luo Z.H."/>
            <person name="Li M."/>
        </authorList>
    </citation>
    <scope>NUCLEOTIDE SEQUENCE [LARGE SCALE GENOMIC DNA]</scope>
    <source>
        <strain evidence="10">SpSt-1217</strain>
    </source>
</reference>
<dbReference type="GO" id="GO:0006508">
    <property type="term" value="P:proteolysis"/>
    <property type="evidence" value="ECO:0007669"/>
    <property type="project" value="UniProtKB-KW"/>
</dbReference>
<keyword evidence="6" id="KW-0720">Serine protease</keyword>
<evidence type="ECO:0000256" key="1">
    <source>
        <dbReference type="ARBA" id="ARBA00010541"/>
    </source>
</evidence>
<dbReference type="Gene3D" id="2.40.10.120">
    <property type="match status" value="1"/>
</dbReference>
<keyword evidence="3" id="KW-0732">Signal</keyword>
<gene>
    <name evidence="10" type="ORF">ENN90_03500</name>
</gene>
<dbReference type="InterPro" id="IPR009003">
    <property type="entry name" value="Peptidase_S1_PA"/>
</dbReference>
<dbReference type="AlphaFoldDB" id="A0A831LQ87"/>
<accession>A0A831LQ87</accession>
<dbReference type="InterPro" id="IPR001478">
    <property type="entry name" value="PDZ"/>
</dbReference>
<organism evidence="10">
    <name type="scientific">Mariniphaga anaerophila</name>
    <dbReference type="NCBI Taxonomy" id="1484053"/>
    <lineage>
        <taxon>Bacteria</taxon>
        <taxon>Pseudomonadati</taxon>
        <taxon>Bacteroidota</taxon>
        <taxon>Bacteroidia</taxon>
        <taxon>Marinilabiliales</taxon>
        <taxon>Prolixibacteraceae</taxon>
        <taxon>Mariniphaga</taxon>
    </lineage>
</organism>
<dbReference type="PANTHER" id="PTHR43343">
    <property type="entry name" value="PEPTIDASE S12"/>
    <property type="match status" value="1"/>
</dbReference>
<dbReference type="InterPro" id="IPR001940">
    <property type="entry name" value="Peptidase_S1C"/>
</dbReference>